<reference evidence="4 5" key="1">
    <citation type="journal article" date="2016" name="Mol. Biol. Evol.">
        <title>Comparative Genomics of Early-Diverging Mushroom-Forming Fungi Provides Insights into the Origins of Lignocellulose Decay Capabilities.</title>
        <authorList>
            <person name="Nagy L.G."/>
            <person name="Riley R."/>
            <person name="Tritt A."/>
            <person name="Adam C."/>
            <person name="Daum C."/>
            <person name="Floudas D."/>
            <person name="Sun H."/>
            <person name="Yadav J.S."/>
            <person name="Pangilinan J."/>
            <person name="Larsson K.H."/>
            <person name="Matsuura K."/>
            <person name="Barry K."/>
            <person name="Labutti K."/>
            <person name="Kuo R."/>
            <person name="Ohm R.A."/>
            <person name="Bhattacharya S.S."/>
            <person name="Shirouzu T."/>
            <person name="Yoshinaga Y."/>
            <person name="Martin F.M."/>
            <person name="Grigoriev I.V."/>
            <person name="Hibbett D.S."/>
        </authorList>
    </citation>
    <scope>NUCLEOTIDE SEQUENCE [LARGE SCALE GENOMIC DNA]</scope>
    <source>
        <strain evidence="4 5">HHB10207 ss-3</strain>
    </source>
</reference>
<feature type="compositionally biased region" description="Basic residues" evidence="1">
    <location>
        <begin position="491"/>
        <end position="501"/>
    </location>
</feature>
<keyword evidence="2" id="KW-0472">Membrane</keyword>
<dbReference type="Pfam" id="PF12051">
    <property type="entry name" value="DUF3533"/>
    <property type="match status" value="1"/>
</dbReference>
<keyword evidence="5" id="KW-1185">Reference proteome</keyword>
<dbReference type="InterPro" id="IPR053001">
    <property type="entry name" value="MNNG_permease-like"/>
</dbReference>
<accession>A0A165ZKB6</accession>
<evidence type="ECO:0000256" key="1">
    <source>
        <dbReference type="SAM" id="MobiDB-lite"/>
    </source>
</evidence>
<dbReference type="GO" id="GO:0016020">
    <property type="term" value="C:membrane"/>
    <property type="evidence" value="ECO:0007669"/>
    <property type="project" value="TreeGrafter"/>
</dbReference>
<dbReference type="STRING" id="1314776.A0A165ZKB6"/>
<dbReference type="EMBL" id="KV428184">
    <property type="protein sequence ID" value="KZT34384.1"/>
    <property type="molecule type" value="Genomic_DNA"/>
</dbReference>
<gene>
    <name evidence="4" type="ORF">SISSUDRAFT_1052885</name>
</gene>
<dbReference type="PANTHER" id="PTHR34814:SF1">
    <property type="entry name" value="NITROSOGUANIDINE RESISTANCE PROTEIN SNG1"/>
    <property type="match status" value="1"/>
</dbReference>
<feature type="transmembrane region" description="Helical" evidence="2">
    <location>
        <begin position="292"/>
        <end position="313"/>
    </location>
</feature>
<protein>
    <recommendedName>
        <fullName evidence="3">DUF3533 domain-containing protein</fullName>
    </recommendedName>
</protein>
<keyword evidence="2" id="KW-1133">Transmembrane helix</keyword>
<feature type="region of interest" description="Disordered" evidence="1">
    <location>
        <begin position="490"/>
        <end position="776"/>
    </location>
</feature>
<dbReference type="InterPro" id="IPR022703">
    <property type="entry name" value="DUF3533"/>
</dbReference>
<feature type="compositionally biased region" description="Low complexity" evidence="1">
    <location>
        <begin position="524"/>
        <end position="565"/>
    </location>
</feature>
<evidence type="ECO:0000313" key="5">
    <source>
        <dbReference type="Proteomes" id="UP000076798"/>
    </source>
</evidence>
<feature type="compositionally biased region" description="Pro residues" evidence="1">
    <location>
        <begin position="582"/>
        <end position="595"/>
    </location>
</feature>
<feature type="domain" description="DUF3533" evidence="3">
    <location>
        <begin position="31"/>
        <end position="428"/>
    </location>
</feature>
<keyword evidence="2" id="KW-0812">Transmembrane</keyword>
<evidence type="ECO:0000256" key="2">
    <source>
        <dbReference type="SAM" id="Phobius"/>
    </source>
</evidence>
<organism evidence="4 5">
    <name type="scientific">Sistotremastrum suecicum HHB10207 ss-3</name>
    <dbReference type="NCBI Taxonomy" id="1314776"/>
    <lineage>
        <taxon>Eukaryota</taxon>
        <taxon>Fungi</taxon>
        <taxon>Dikarya</taxon>
        <taxon>Basidiomycota</taxon>
        <taxon>Agaricomycotina</taxon>
        <taxon>Agaricomycetes</taxon>
        <taxon>Sistotremastrales</taxon>
        <taxon>Sistotremastraceae</taxon>
        <taxon>Sistotremastrum</taxon>
    </lineage>
</organism>
<name>A0A165ZKB6_9AGAM</name>
<evidence type="ECO:0000313" key="4">
    <source>
        <dbReference type="EMBL" id="KZT34384.1"/>
    </source>
</evidence>
<dbReference type="PANTHER" id="PTHR34814">
    <property type="entry name" value="NITROSOGUANIDINE RESISTANCE PROTEIN SNG1"/>
    <property type="match status" value="1"/>
</dbReference>
<feature type="transmembrane region" description="Helical" evidence="2">
    <location>
        <begin position="360"/>
        <end position="378"/>
    </location>
</feature>
<evidence type="ECO:0000259" key="3">
    <source>
        <dbReference type="Pfam" id="PF12051"/>
    </source>
</evidence>
<sequence length="776" mass="82626">MDLKPYQHTFWSPELAAVRALYLKIIVRCSILIILVMWAFLPLYWGSLASSTTMTPNLTAYLIDRDRSAIGQAVSAVFASSTQQSATPALGWVNVDPDVMPRNTDVVESVLDERAWIAVVVNTNATQKLLHAQTRGDTSYDPTTAITLFYSQSRNEIISSNILFPILTSLLQSASSHVSANLTSQYLVSLASAALANSTGTAGVGGDGSPDADGLPGSGNWTAIEALARAPLTISGSVAWKWVNLRPYNAPVAQAVTLVGQIYLCIFGFIITMANDAARAHISPYLKLSSYLILRIAVPLLAYIPLSLSYAMINLPFHLPFGTKFTYAQGFITFWAFVWMGMASLGLATEAVVTVLQARFMAFFLVPMIIANVSVAALPNDVQPSLYKYGEGFPVYNMSLAIRTILFNTKNSLGRNAGVLIAWIALSIGTICLGTVLQRRRELRYGRKAGHLHGGGGMKSKDNFELEEGIGKGKEGQGKIVDLDEIALQKAKGKGKGKKERSARNSIVSTRSSIPPSGAPVPPTSASATNSASTTTTLPTLPFTNSTTIEPSSASPLSPSTAAPALPSPPAIGTSSGIEINPHPPQALVPPPPLLPGSLETYKRPTSSPSSPSSPSPSSPSSSTRNSTTHQHPLRALSPSHIRTRFSRSHAHSSSQPSSSSPPPTSPSSSSPRTQPRTRNRSISRDRNRDLIQQSNMNPSTTPVAGPSSASNSRPTRRADRSRGRGRGRSASPRSRIASTSRQVGGSTSMGQRGPVDLGEWEAPEGLGMSAMGATW</sequence>
<dbReference type="AlphaFoldDB" id="A0A165ZKB6"/>
<feature type="compositionally biased region" description="Polar residues" evidence="1">
    <location>
        <begin position="691"/>
        <end position="712"/>
    </location>
</feature>
<feature type="compositionally biased region" description="Low complexity" evidence="1">
    <location>
        <begin position="729"/>
        <end position="742"/>
    </location>
</feature>
<dbReference type="Proteomes" id="UP000076798">
    <property type="component" value="Unassembled WGS sequence"/>
</dbReference>
<feature type="transmembrane region" description="Helical" evidence="2">
    <location>
        <begin position="21"/>
        <end position="45"/>
    </location>
</feature>
<proteinExistence type="predicted"/>
<feature type="transmembrane region" description="Helical" evidence="2">
    <location>
        <begin position="325"/>
        <end position="348"/>
    </location>
</feature>
<feature type="transmembrane region" description="Helical" evidence="2">
    <location>
        <begin position="417"/>
        <end position="437"/>
    </location>
</feature>
<dbReference type="OrthoDB" id="2140105at2759"/>
<feature type="transmembrane region" description="Helical" evidence="2">
    <location>
        <begin position="252"/>
        <end position="271"/>
    </location>
</feature>
<feature type="compositionally biased region" description="Basic residues" evidence="1">
    <location>
        <begin position="642"/>
        <end position="651"/>
    </location>
</feature>